<dbReference type="AlphaFoldDB" id="A0A2Z7CMD7"/>
<accession>A0A2Z7CMD7</accession>
<keyword evidence="1" id="KW-0067">ATP-binding</keyword>
<gene>
    <name evidence="1" type="ORF">F511_27408</name>
</gene>
<evidence type="ECO:0000313" key="1">
    <source>
        <dbReference type="EMBL" id="KZV48270.1"/>
    </source>
</evidence>
<keyword evidence="1" id="KW-0547">Nucleotide-binding</keyword>
<reference evidence="1 2" key="1">
    <citation type="journal article" date="2015" name="Proc. Natl. Acad. Sci. U.S.A.">
        <title>The resurrection genome of Boea hygrometrica: A blueprint for survival of dehydration.</title>
        <authorList>
            <person name="Xiao L."/>
            <person name="Yang G."/>
            <person name="Zhang L."/>
            <person name="Yang X."/>
            <person name="Zhao S."/>
            <person name="Ji Z."/>
            <person name="Zhou Q."/>
            <person name="Hu M."/>
            <person name="Wang Y."/>
            <person name="Chen M."/>
            <person name="Xu Y."/>
            <person name="Jin H."/>
            <person name="Xiao X."/>
            <person name="Hu G."/>
            <person name="Bao F."/>
            <person name="Hu Y."/>
            <person name="Wan P."/>
            <person name="Li L."/>
            <person name="Deng X."/>
            <person name="Kuang T."/>
            <person name="Xiang C."/>
            <person name="Zhu J.K."/>
            <person name="Oliver M.J."/>
            <person name="He Y."/>
        </authorList>
    </citation>
    <scope>NUCLEOTIDE SEQUENCE [LARGE SCALE GENOMIC DNA]</scope>
    <source>
        <strain evidence="2">cv. XS01</strain>
    </source>
</reference>
<keyword evidence="1" id="KW-0378">Hydrolase</keyword>
<keyword evidence="2" id="KW-1185">Reference proteome</keyword>
<organism evidence="1 2">
    <name type="scientific">Dorcoceras hygrometricum</name>
    <dbReference type="NCBI Taxonomy" id="472368"/>
    <lineage>
        <taxon>Eukaryota</taxon>
        <taxon>Viridiplantae</taxon>
        <taxon>Streptophyta</taxon>
        <taxon>Embryophyta</taxon>
        <taxon>Tracheophyta</taxon>
        <taxon>Spermatophyta</taxon>
        <taxon>Magnoliopsida</taxon>
        <taxon>eudicotyledons</taxon>
        <taxon>Gunneridae</taxon>
        <taxon>Pentapetalae</taxon>
        <taxon>asterids</taxon>
        <taxon>lamiids</taxon>
        <taxon>Lamiales</taxon>
        <taxon>Gesneriaceae</taxon>
        <taxon>Didymocarpoideae</taxon>
        <taxon>Trichosporeae</taxon>
        <taxon>Loxocarpinae</taxon>
        <taxon>Dorcoceras</taxon>
    </lineage>
</organism>
<protein>
    <submittedName>
        <fullName evidence="1">Helicase-like transcription factor</fullName>
    </submittedName>
</protein>
<name>A0A2Z7CMD7_9LAMI</name>
<proteinExistence type="predicted"/>
<keyword evidence="1" id="KW-0347">Helicase</keyword>
<dbReference type="GO" id="GO:0004386">
    <property type="term" value="F:helicase activity"/>
    <property type="evidence" value="ECO:0007669"/>
    <property type="project" value="UniProtKB-KW"/>
</dbReference>
<evidence type="ECO:0000313" key="2">
    <source>
        <dbReference type="Proteomes" id="UP000250235"/>
    </source>
</evidence>
<sequence length="101" mass="11346">MPERSNAIIGVVTDRLIVSEYHRALMDDGPEDHGQLISPVDTLCGYRGSIEMYCRLIVSEYHRALMDDGPEDHGQLISPVDTLCGYRGSIEMYCQLISRPC</sequence>
<dbReference type="Proteomes" id="UP000250235">
    <property type="component" value="Unassembled WGS sequence"/>
</dbReference>
<dbReference type="EMBL" id="KQ994023">
    <property type="protein sequence ID" value="KZV48270.1"/>
    <property type="molecule type" value="Genomic_DNA"/>
</dbReference>